<gene>
    <name evidence="9" type="primary">LOC107432176</name>
</gene>
<dbReference type="Pfam" id="PF06027">
    <property type="entry name" value="SLC35F"/>
    <property type="match status" value="1"/>
</dbReference>
<feature type="transmembrane region" description="Helical" evidence="7">
    <location>
        <begin position="324"/>
        <end position="342"/>
    </location>
</feature>
<feature type="transmembrane region" description="Helical" evidence="7">
    <location>
        <begin position="20"/>
        <end position="38"/>
    </location>
</feature>
<evidence type="ECO:0000256" key="6">
    <source>
        <dbReference type="ARBA" id="ARBA00023136"/>
    </source>
</evidence>
<accession>A0A6P4B8U9</accession>
<dbReference type="GO" id="GO:0016020">
    <property type="term" value="C:membrane"/>
    <property type="evidence" value="ECO:0007669"/>
    <property type="project" value="UniProtKB-SubCell"/>
</dbReference>
<dbReference type="RefSeq" id="XP_015898737.3">
    <property type="nucleotide sequence ID" value="XM_016043251.4"/>
</dbReference>
<feature type="transmembrane region" description="Helical" evidence="7">
    <location>
        <begin position="172"/>
        <end position="191"/>
    </location>
</feature>
<dbReference type="SUPFAM" id="SSF103481">
    <property type="entry name" value="Multidrug resistance efflux transporter EmrE"/>
    <property type="match status" value="1"/>
</dbReference>
<feature type="transmembrane region" description="Helical" evidence="7">
    <location>
        <begin position="203"/>
        <end position="220"/>
    </location>
</feature>
<evidence type="ECO:0000256" key="2">
    <source>
        <dbReference type="ARBA" id="ARBA00007863"/>
    </source>
</evidence>
<evidence type="ECO:0000313" key="8">
    <source>
        <dbReference type="Proteomes" id="UP001652623"/>
    </source>
</evidence>
<feature type="transmembrane region" description="Helical" evidence="7">
    <location>
        <begin position="93"/>
        <end position="112"/>
    </location>
</feature>
<keyword evidence="5 7" id="KW-1133">Transmembrane helix</keyword>
<feature type="transmembrane region" description="Helical" evidence="7">
    <location>
        <begin position="58"/>
        <end position="81"/>
    </location>
</feature>
<feature type="transmembrane region" description="Helical" evidence="7">
    <location>
        <begin position="297"/>
        <end position="317"/>
    </location>
</feature>
<keyword evidence="6 7" id="KW-0472">Membrane</keyword>
<proteinExistence type="inferred from homology"/>
<dbReference type="AlphaFoldDB" id="A0A6P4B8U9"/>
<dbReference type="GO" id="GO:0022857">
    <property type="term" value="F:transmembrane transporter activity"/>
    <property type="evidence" value="ECO:0007669"/>
    <property type="project" value="InterPro"/>
</dbReference>
<keyword evidence="8" id="KW-1185">Reference proteome</keyword>
<dbReference type="InParanoid" id="A0A6P4B8U9"/>
<feature type="transmembrane region" description="Helical" evidence="7">
    <location>
        <begin position="118"/>
        <end position="135"/>
    </location>
</feature>
<evidence type="ECO:0000313" key="9">
    <source>
        <dbReference type="RefSeq" id="XP_015898737.3"/>
    </source>
</evidence>
<dbReference type="InterPro" id="IPR037185">
    <property type="entry name" value="EmrE-like"/>
</dbReference>
<evidence type="ECO:0000256" key="4">
    <source>
        <dbReference type="ARBA" id="ARBA00022692"/>
    </source>
</evidence>
<feature type="transmembrane region" description="Helical" evidence="7">
    <location>
        <begin position="147"/>
        <end position="166"/>
    </location>
</feature>
<sequence length="380" mass="42407">MHGSQIMRLVEMKGRKRILYYKWLRVLFVIVFIAVNMVSRGLTCSCWRNRARLIRVLYILFLGQLVSFALALSSFFSSLIAKLGVNAPLTQSLLVYFALAVVYGSILLYRRQKLQVSWYWYFLLGFVDVQGNYLFNKAFQFSSLTSVTLLDCCIVGWAIMLTWMFIGTRYSLGQLFGALICVLGLGFVLCSDARVDSGGGSRPLLGDILVVIGTLFLSMSNVGEEFLVKKKDRVEAVTMMGVYGFLVSLCGISVLEPKHLESVKCSTEIILALAGFVLSGILFYTIAPFVLKQSGATVFTLSCLTSDMWAVVFRIFLYNQQVDWSYYIAFATILVGLIIYSTTGNDDSVPLPALEDGDTNTQYQLLNDENGGSTKESLIF</sequence>
<organism evidence="8 9">
    <name type="scientific">Ziziphus jujuba</name>
    <name type="common">Chinese jujube</name>
    <name type="synonym">Ziziphus sativa</name>
    <dbReference type="NCBI Taxonomy" id="326968"/>
    <lineage>
        <taxon>Eukaryota</taxon>
        <taxon>Viridiplantae</taxon>
        <taxon>Streptophyta</taxon>
        <taxon>Embryophyta</taxon>
        <taxon>Tracheophyta</taxon>
        <taxon>Spermatophyta</taxon>
        <taxon>Magnoliopsida</taxon>
        <taxon>eudicotyledons</taxon>
        <taxon>Gunneridae</taxon>
        <taxon>Pentapetalae</taxon>
        <taxon>rosids</taxon>
        <taxon>fabids</taxon>
        <taxon>Rosales</taxon>
        <taxon>Rhamnaceae</taxon>
        <taxon>Paliureae</taxon>
        <taxon>Ziziphus</taxon>
    </lineage>
</organism>
<dbReference type="PANTHER" id="PTHR14233:SF18">
    <property type="entry name" value="OS05G0444300 PROTEIN"/>
    <property type="match status" value="1"/>
</dbReference>
<name>A0A6P4B8U9_ZIZJJ</name>
<dbReference type="InterPro" id="IPR052221">
    <property type="entry name" value="SLC35F_Transporter"/>
</dbReference>
<evidence type="ECO:0000256" key="3">
    <source>
        <dbReference type="ARBA" id="ARBA00022448"/>
    </source>
</evidence>
<protein>
    <submittedName>
        <fullName evidence="9">Uncharacterized protein LOC107432176 isoform X1</fullName>
    </submittedName>
</protein>
<comment type="similarity">
    <text evidence="2">Belongs to the SLC35F solute transporter family.</text>
</comment>
<evidence type="ECO:0000256" key="1">
    <source>
        <dbReference type="ARBA" id="ARBA00004141"/>
    </source>
</evidence>
<feature type="transmembrane region" description="Helical" evidence="7">
    <location>
        <begin position="269"/>
        <end position="291"/>
    </location>
</feature>
<keyword evidence="4 7" id="KW-0812">Transmembrane</keyword>
<comment type="subcellular location">
    <subcellularLocation>
        <location evidence="1">Membrane</location>
        <topology evidence="1">Multi-pass membrane protein</topology>
    </subcellularLocation>
</comment>
<keyword evidence="3" id="KW-0813">Transport</keyword>
<dbReference type="Proteomes" id="UP001652623">
    <property type="component" value="Chromosome 11"/>
</dbReference>
<dbReference type="GeneID" id="107432176"/>
<evidence type="ECO:0000256" key="5">
    <source>
        <dbReference type="ARBA" id="ARBA00022989"/>
    </source>
</evidence>
<reference evidence="9" key="1">
    <citation type="submission" date="2025-08" db="UniProtKB">
        <authorList>
            <consortium name="RefSeq"/>
        </authorList>
    </citation>
    <scope>IDENTIFICATION</scope>
    <source>
        <tissue evidence="9">Seedling</tissue>
    </source>
</reference>
<dbReference type="KEGG" id="zju:107432176"/>
<dbReference type="InterPro" id="IPR009262">
    <property type="entry name" value="SLC35_F1/F2/F6"/>
</dbReference>
<dbReference type="PANTHER" id="PTHR14233">
    <property type="entry name" value="DUF914-RELATED"/>
    <property type="match status" value="1"/>
</dbReference>
<evidence type="ECO:0000256" key="7">
    <source>
        <dbReference type="SAM" id="Phobius"/>
    </source>
</evidence>